<dbReference type="InterPro" id="IPR010987">
    <property type="entry name" value="Glutathione-S-Trfase_C-like"/>
</dbReference>
<dbReference type="OMA" id="DIRIEWH"/>
<reference evidence="3 4" key="1">
    <citation type="journal article" date="2010" name="Cell">
        <title>The genome of Naegleria gruberi illuminates early eukaryotic versatility.</title>
        <authorList>
            <person name="Fritz-Laylin L.K."/>
            <person name="Prochnik S.E."/>
            <person name="Ginger M.L."/>
            <person name="Dacks J.B."/>
            <person name="Carpenter M.L."/>
            <person name="Field M.C."/>
            <person name="Kuo A."/>
            <person name="Paredez A."/>
            <person name="Chapman J."/>
            <person name="Pham J."/>
            <person name="Shu S."/>
            <person name="Neupane R."/>
            <person name="Cipriano M."/>
            <person name="Mancuso J."/>
            <person name="Tu H."/>
            <person name="Salamov A."/>
            <person name="Lindquist E."/>
            <person name="Shapiro H."/>
            <person name="Lucas S."/>
            <person name="Grigoriev I.V."/>
            <person name="Cande W.Z."/>
            <person name="Fulton C."/>
            <person name="Rokhsar D.S."/>
            <person name="Dawson S.C."/>
        </authorList>
    </citation>
    <scope>NUCLEOTIDE SEQUENCE [LARGE SCALE GENOMIC DNA]</scope>
    <source>
        <strain evidence="3 4">NEG-M</strain>
    </source>
</reference>
<protein>
    <submittedName>
        <fullName evidence="3">Predicted protein</fullName>
    </submittedName>
</protein>
<evidence type="ECO:0000313" key="3">
    <source>
        <dbReference type="EMBL" id="EFC48352.1"/>
    </source>
</evidence>
<dbReference type="PROSITE" id="PS50404">
    <property type="entry name" value="GST_NTER"/>
    <property type="match status" value="1"/>
</dbReference>
<dbReference type="PANTHER" id="PTHR11571">
    <property type="entry name" value="GLUTATHIONE S-TRANSFERASE"/>
    <property type="match status" value="1"/>
</dbReference>
<dbReference type="InterPro" id="IPR036249">
    <property type="entry name" value="Thioredoxin-like_sf"/>
</dbReference>
<dbReference type="AlphaFoldDB" id="D2V4A9"/>
<dbReference type="SFLD" id="SFLDS00019">
    <property type="entry name" value="Glutathione_Transferase_(cytos"/>
    <property type="match status" value="1"/>
</dbReference>
<dbReference type="GO" id="GO:0004364">
    <property type="term" value="F:glutathione transferase activity"/>
    <property type="evidence" value="ECO:0007669"/>
    <property type="project" value="TreeGrafter"/>
</dbReference>
<dbReference type="Proteomes" id="UP000006671">
    <property type="component" value="Unassembled WGS sequence"/>
</dbReference>
<keyword evidence="4" id="KW-1185">Reference proteome</keyword>
<dbReference type="InParanoid" id="D2V4A9"/>
<dbReference type="CDD" id="cd03039">
    <property type="entry name" value="GST_N_Sigma_like"/>
    <property type="match status" value="1"/>
</dbReference>
<accession>D2V4A9</accession>
<evidence type="ECO:0000259" key="1">
    <source>
        <dbReference type="PROSITE" id="PS50404"/>
    </source>
</evidence>
<name>D2V4A9_NAEGR</name>
<dbReference type="SUPFAM" id="SSF47616">
    <property type="entry name" value="GST C-terminal domain-like"/>
    <property type="match status" value="1"/>
</dbReference>
<feature type="domain" description="GST C-terminal" evidence="2">
    <location>
        <begin position="81"/>
        <end position="203"/>
    </location>
</feature>
<dbReference type="InterPro" id="IPR004045">
    <property type="entry name" value="Glutathione_S-Trfase_N"/>
</dbReference>
<dbReference type="InterPro" id="IPR036282">
    <property type="entry name" value="Glutathione-S-Trfase_C_sf"/>
</dbReference>
<dbReference type="Gene3D" id="1.20.1050.10">
    <property type="match status" value="1"/>
</dbReference>
<gene>
    <name evidence="3" type="ORF">NAEGRDRAFT_46583</name>
</gene>
<dbReference type="RefSeq" id="XP_002681096.1">
    <property type="nucleotide sequence ID" value="XM_002681050.1"/>
</dbReference>
<dbReference type="InterPro" id="IPR004046">
    <property type="entry name" value="GST_C"/>
</dbReference>
<dbReference type="GO" id="GO:0006749">
    <property type="term" value="P:glutathione metabolic process"/>
    <property type="evidence" value="ECO:0007669"/>
    <property type="project" value="TreeGrafter"/>
</dbReference>
<dbReference type="PANTHER" id="PTHR11571:SF150">
    <property type="entry name" value="GLUTATHIONE S-TRANSFERASE"/>
    <property type="match status" value="1"/>
</dbReference>
<evidence type="ECO:0000259" key="2">
    <source>
        <dbReference type="PROSITE" id="PS50405"/>
    </source>
</evidence>
<proteinExistence type="predicted"/>
<dbReference type="Gene3D" id="3.40.30.10">
    <property type="entry name" value="Glutaredoxin"/>
    <property type="match status" value="1"/>
</dbReference>
<dbReference type="CDD" id="cd03192">
    <property type="entry name" value="GST_C_Sigma_like"/>
    <property type="match status" value="1"/>
</dbReference>
<dbReference type="SUPFAM" id="SSF52833">
    <property type="entry name" value="Thioredoxin-like"/>
    <property type="match status" value="1"/>
</dbReference>
<dbReference type="InterPro" id="IPR040079">
    <property type="entry name" value="Glutathione_S-Trfase"/>
</dbReference>
<dbReference type="PROSITE" id="PS50405">
    <property type="entry name" value="GST_CTER"/>
    <property type="match status" value="1"/>
</dbReference>
<feature type="domain" description="GST N-terminal" evidence="1">
    <location>
        <begin position="1"/>
        <end position="79"/>
    </location>
</feature>
<organism evidence="4">
    <name type="scientific">Naegleria gruberi</name>
    <name type="common">Amoeba</name>
    <dbReference type="NCBI Taxonomy" id="5762"/>
    <lineage>
        <taxon>Eukaryota</taxon>
        <taxon>Discoba</taxon>
        <taxon>Heterolobosea</taxon>
        <taxon>Tetramitia</taxon>
        <taxon>Eutetramitia</taxon>
        <taxon>Vahlkampfiidae</taxon>
        <taxon>Naegleria</taxon>
    </lineage>
</organism>
<dbReference type="EMBL" id="GG738851">
    <property type="protein sequence ID" value="EFC48352.1"/>
    <property type="molecule type" value="Genomic_DNA"/>
</dbReference>
<dbReference type="GeneID" id="8862109"/>
<dbReference type="VEuPathDB" id="AmoebaDB:NAEGRDRAFT_46583"/>
<dbReference type="STRING" id="5762.D2V4A9"/>
<sequence>MTLEIFYFEGPGRAEILKLIAHVVNVDYKFTSIPRDQWPAQKENARYGQLPYLKINDKWTLYQTIAIARYLAQQGDLYPSNIEEATKSEEYVAALDELLIKFIRVFFVASEESREQELKTFLEGPVKTILGALEKILEENGDGHLIKGKLTWADFILLDIVCFFQFKNVDVSHLTHILKSKEVIKALPRFQDYVTKDYNFRQF</sequence>
<dbReference type="KEGG" id="ngr:NAEGRDRAFT_46583"/>
<evidence type="ECO:0000313" key="4">
    <source>
        <dbReference type="Proteomes" id="UP000006671"/>
    </source>
</evidence>
<dbReference type="OrthoDB" id="414243at2759"/>
<dbReference type="InterPro" id="IPR050213">
    <property type="entry name" value="GST_superfamily"/>
</dbReference>
<dbReference type="eggNOG" id="KOG1695">
    <property type="taxonomic scope" value="Eukaryota"/>
</dbReference>
<dbReference type="Pfam" id="PF02798">
    <property type="entry name" value="GST_N"/>
    <property type="match status" value="1"/>
</dbReference>
<dbReference type="Pfam" id="PF14497">
    <property type="entry name" value="GST_C_3"/>
    <property type="match status" value="1"/>
</dbReference>